<dbReference type="VEuPathDB" id="FungiDB:ASPSYDRAFT_541816"/>
<sequence>MWVITLHASCQARNPEWNKDILRCLAVSFSTGLYWLIITTWVFQWRCLIDCCHGPLSWTTCGSRSNGSRKKKLLLAGMGNTRHHSGLAGNSRARDVRPRSEKSPWPCDDYRNTERRPQEGRNSPGCRNLFYPVTTSWRLYRGDSFRERTRQRGTS</sequence>
<proteinExistence type="predicted"/>
<evidence type="ECO:0000313" key="3">
    <source>
        <dbReference type="EMBL" id="OJJ53093.1"/>
    </source>
</evidence>
<feature type="region of interest" description="Disordered" evidence="1">
    <location>
        <begin position="80"/>
        <end position="127"/>
    </location>
</feature>
<keyword evidence="4" id="KW-1185">Reference proteome</keyword>
<dbReference type="Proteomes" id="UP000184356">
    <property type="component" value="Unassembled WGS sequence"/>
</dbReference>
<feature type="transmembrane region" description="Helical" evidence="2">
    <location>
        <begin position="21"/>
        <end position="43"/>
    </location>
</feature>
<dbReference type="GeneID" id="63764882"/>
<evidence type="ECO:0000256" key="1">
    <source>
        <dbReference type="SAM" id="MobiDB-lite"/>
    </source>
</evidence>
<protein>
    <submittedName>
        <fullName evidence="3">Uncharacterized protein</fullName>
    </submittedName>
</protein>
<reference evidence="4" key="1">
    <citation type="journal article" date="2017" name="Genome Biol.">
        <title>Comparative genomics reveals high biological diversity and specific adaptations in the industrially and medically important fungal genus Aspergillus.</title>
        <authorList>
            <person name="de Vries R.P."/>
            <person name="Riley R."/>
            <person name="Wiebenga A."/>
            <person name="Aguilar-Osorio G."/>
            <person name="Amillis S."/>
            <person name="Uchima C.A."/>
            <person name="Anderluh G."/>
            <person name="Asadollahi M."/>
            <person name="Askin M."/>
            <person name="Barry K."/>
            <person name="Battaglia E."/>
            <person name="Bayram O."/>
            <person name="Benocci T."/>
            <person name="Braus-Stromeyer S.A."/>
            <person name="Caldana C."/>
            <person name="Canovas D."/>
            <person name="Cerqueira G.C."/>
            <person name="Chen F."/>
            <person name="Chen W."/>
            <person name="Choi C."/>
            <person name="Clum A."/>
            <person name="Dos Santos R.A."/>
            <person name="Damasio A.R."/>
            <person name="Diallinas G."/>
            <person name="Emri T."/>
            <person name="Fekete E."/>
            <person name="Flipphi M."/>
            <person name="Freyberg S."/>
            <person name="Gallo A."/>
            <person name="Gournas C."/>
            <person name="Habgood R."/>
            <person name="Hainaut M."/>
            <person name="Harispe M.L."/>
            <person name="Henrissat B."/>
            <person name="Hilden K.S."/>
            <person name="Hope R."/>
            <person name="Hossain A."/>
            <person name="Karabika E."/>
            <person name="Karaffa L."/>
            <person name="Karanyi Z."/>
            <person name="Krasevec N."/>
            <person name="Kuo A."/>
            <person name="Kusch H."/>
            <person name="LaButti K."/>
            <person name="Lagendijk E.L."/>
            <person name="Lapidus A."/>
            <person name="Levasseur A."/>
            <person name="Lindquist E."/>
            <person name="Lipzen A."/>
            <person name="Logrieco A.F."/>
            <person name="MacCabe A."/>
            <person name="Maekelae M.R."/>
            <person name="Malavazi I."/>
            <person name="Melin P."/>
            <person name="Meyer V."/>
            <person name="Mielnichuk N."/>
            <person name="Miskei M."/>
            <person name="Molnar A.P."/>
            <person name="Mule G."/>
            <person name="Ngan C.Y."/>
            <person name="Orejas M."/>
            <person name="Orosz E."/>
            <person name="Ouedraogo J.P."/>
            <person name="Overkamp K.M."/>
            <person name="Park H.-S."/>
            <person name="Perrone G."/>
            <person name="Piumi F."/>
            <person name="Punt P.J."/>
            <person name="Ram A.F."/>
            <person name="Ramon A."/>
            <person name="Rauscher S."/>
            <person name="Record E."/>
            <person name="Riano-Pachon D.M."/>
            <person name="Robert V."/>
            <person name="Roehrig J."/>
            <person name="Ruller R."/>
            <person name="Salamov A."/>
            <person name="Salih N.S."/>
            <person name="Samson R.A."/>
            <person name="Sandor E."/>
            <person name="Sanguinetti M."/>
            <person name="Schuetze T."/>
            <person name="Sepcic K."/>
            <person name="Shelest E."/>
            <person name="Sherlock G."/>
            <person name="Sophianopoulou V."/>
            <person name="Squina F.M."/>
            <person name="Sun H."/>
            <person name="Susca A."/>
            <person name="Todd R.B."/>
            <person name="Tsang A."/>
            <person name="Unkles S.E."/>
            <person name="van de Wiele N."/>
            <person name="van Rossen-Uffink D."/>
            <person name="Oliveira J.V."/>
            <person name="Vesth T.C."/>
            <person name="Visser J."/>
            <person name="Yu J.-H."/>
            <person name="Zhou M."/>
            <person name="Andersen M.R."/>
            <person name="Archer D.B."/>
            <person name="Baker S.E."/>
            <person name="Benoit I."/>
            <person name="Brakhage A.A."/>
            <person name="Braus G.H."/>
            <person name="Fischer R."/>
            <person name="Frisvad J.C."/>
            <person name="Goldman G.H."/>
            <person name="Houbraken J."/>
            <person name="Oakley B."/>
            <person name="Pocsi I."/>
            <person name="Scazzocchio C."/>
            <person name="Seiboth B."/>
            <person name="vanKuyk P.A."/>
            <person name="Wortman J."/>
            <person name="Dyer P.S."/>
            <person name="Grigoriev I.V."/>
        </authorList>
    </citation>
    <scope>NUCLEOTIDE SEQUENCE [LARGE SCALE GENOMIC DNA]</scope>
    <source>
        <strain evidence="4">CBS 593.65</strain>
    </source>
</reference>
<evidence type="ECO:0000256" key="2">
    <source>
        <dbReference type="SAM" id="Phobius"/>
    </source>
</evidence>
<dbReference type="RefSeq" id="XP_040696899.1">
    <property type="nucleotide sequence ID" value="XM_040848809.1"/>
</dbReference>
<feature type="compositionally biased region" description="Basic and acidic residues" evidence="1">
    <location>
        <begin position="92"/>
        <end position="119"/>
    </location>
</feature>
<gene>
    <name evidence="3" type="ORF">ASPSYDRAFT_541816</name>
</gene>
<keyword evidence="2" id="KW-0812">Transmembrane</keyword>
<organism evidence="3 4">
    <name type="scientific">Aspergillus sydowii CBS 593.65</name>
    <dbReference type="NCBI Taxonomy" id="1036612"/>
    <lineage>
        <taxon>Eukaryota</taxon>
        <taxon>Fungi</taxon>
        <taxon>Dikarya</taxon>
        <taxon>Ascomycota</taxon>
        <taxon>Pezizomycotina</taxon>
        <taxon>Eurotiomycetes</taxon>
        <taxon>Eurotiomycetidae</taxon>
        <taxon>Eurotiales</taxon>
        <taxon>Aspergillaceae</taxon>
        <taxon>Aspergillus</taxon>
        <taxon>Aspergillus subgen. Nidulantes</taxon>
    </lineage>
</organism>
<accession>A0A1L9T1C3</accession>
<name>A0A1L9T1C3_9EURO</name>
<dbReference type="EMBL" id="KV878598">
    <property type="protein sequence ID" value="OJJ53093.1"/>
    <property type="molecule type" value="Genomic_DNA"/>
</dbReference>
<evidence type="ECO:0000313" key="4">
    <source>
        <dbReference type="Proteomes" id="UP000184356"/>
    </source>
</evidence>
<dbReference type="AlphaFoldDB" id="A0A1L9T1C3"/>
<keyword evidence="2" id="KW-0472">Membrane</keyword>
<keyword evidence="2" id="KW-1133">Transmembrane helix</keyword>